<accession>A0A8S3G058</accession>
<evidence type="ECO:0000313" key="1">
    <source>
        <dbReference type="EMBL" id="CAF5147538.1"/>
    </source>
</evidence>
<name>A0A8S3G058_9BILA</name>
<proteinExistence type="predicted"/>
<gene>
    <name evidence="1" type="ORF">SMN809_LOCUS63720</name>
</gene>
<dbReference type="Proteomes" id="UP000676336">
    <property type="component" value="Unassembled WGS sequence"/>
</dbReference>
<protein>
    <submittedName>
        <fullName evidence="1">Uncharacterized protein</fullName>
    </submittedName>
</protein>
<dbReference type="AlphaFoldDB" id="A0A8S3G058"/>
<sequence length="28" mass="3157">CYIIPDVDTDADNCEDHNVQPPQLLTID</sequence>
<reference evidence="1" key="1">
    <citation type="submission" date="2021-02" db="EMBL/GenBank/DDBJ databases">
        <authorList>
            <person name="Nowell W R."/>
        </authorList>
    </citation>
    <scope>NUCLEOTIDE SEQUENCE</scope>
</reference>
<organism evidence="1 2">
    <name type="scientific">Rotaria magnacalcarata</name>
    <dbReference type="NCBI Taxonomy" id="392030"/>
    <lineage>
        <taxon>Eukaryota</taxon>
        <taxon>Metazoa</taxon>
        <taxon>Spiralia</taxon>
        <taxon>Gnathifera</taxon>
        <taxon>Rotifera</taxon>
        <taxon>Eurotatoria</taxon>
        <taxon>Bdelloidea</taxon>
        <taxon>Philodinida</taxon>
        <taxon>Philodinidae</taxon>
        <taxon>Rotaria</taxon>
    </lineage>
</organism>
<comment type="caution">
    <text evidence="1">The sequence shown here is derived from an EMBL/GenBank/DDBJ whole genome shotgun (WGS) entry which is preliminary data.</text>
</comment>
<feature type="non-terminal residue" evidence="1">
    <location>
        <position position="1"/>
    </location>
</feature>
<dbReference type="EMBL" id="CAJOBI010279269">
    <property type="protein sequence ID" value="CAF5147538.1"/>
    <property type="molecule type" value="Genomic_DNA"/>
</dbReference>
<evidence type="ECO:0000313" key="2">
    <source>
        <dbReference type="Proteomes" id="UP000676336"/>
    </source>
</evidence>